<evidence type="ECO:0000256" key="6">
    <source>
        <dbReference type="ARBA" id="ARBA00023136"/>
    </source>
</evidence>
<keyword evidence="9" id="KW-1185">Reference proteome</keyword>
<feature type="transmembrane region" description="Helical" evidence="7">
    <location>
        <begin position="84"/>
        <end position="105"/>
    </location>
</feature>
<keyword evidence="6 7" id="KW-0472">Membrane</keyword>
<keyword evidence="4 7" id="KW-0812">Transmembrane</keyword>
<accession>A0A229VUL4</accession>
<dbReference type="OrthoDB" id="9770347at2"/>
<sequence>MSDSKKQMKFSVISGLFWKFAERMSSQLVSVIVTIILARLLMPSDYGTVTLVTIFITIANVFVNDGFGVALIQKKDADDLDFSSVFYFGIAFSIFLYLIIFFGVAPIVADFYNMPILVPVLRVLALQLPIASINSVQQAYVSRKMIFKKFFYATISGTLISAIVGITMAYFGMGVWALVAQYLTNTVINTFTLRTIIGWRPSLQFSLERLKGLFRYGWKLLI</sequence>
<evidence type="ECO:0000313" key="8">
    <source>
        <dbReference type="EMBL" id="OXM99235.1"/>
    </source>
</evidence>
<dbReference type="Pfam" id="PF13440">
    <property type="entry name" value="Polysacc_synt_3"/>
    <property type="match status" value="1"/>
</dbReference>
<evidence type="ECO:0000256" key="5">
    <source>
        <dbReference type="ARBA" id="ARBA00022989"/>
    </source>
</evidence>
<comment type="similarity">
    <text evidence="2">Belongs to the polysaccharide synthase family.</text>
</comment>
<dbReference type="AlphaFoldDB" id="A0A229VUL4"/>
<evidence type="ECO:0000256" key="3">
    <source>
        <dbReference type="ARBA" id="ARBA00022475"/>
    </source>
</evidence>
<dbReference type="RefSeq" id="WP_158214224.1">
    <property type="nucleotide sequence ID" value="NZ_NEWD01000060.1"/>
</dbReference>
<protein>
    <submittedName>
        <fullName evidence="8">Lipopolysaccharide biosynthesis protein</fullName>
    </submittedName>
</protein>
<feature type="transmembrane region" description="Helical" evidence="7">
    <location>
        <begin position="20"/>
        <end position="42"/>
    </location>
</feature>
<gene>
    <name evidence="8" type="ORF">Tam10B_2532</name>
</gene>
<feature type="non-terminal residue" evidence="8">
    <location>
        <position position="222"/>
    </location>
</feature>
<evidence type="ECO:0000256" key="1">
    <source>
        <dbReference type="ARBA" id="ARBA00004651"/>
    </source>
</evidence>
<dbReference type="PANTHER" id="PTHR30250:SF10">
    <property type="entry name" value="LIPOPOLYSACCHARIDE BIOSYNTHESIS PROTEIN WZXC"/>
    <property type="match status" value="1"/>
</dbReference>
<name>A0A229VUL4_9BIFI</name>
<evidence type="ECO:0000313" key="9">
    <source>
        <dbReference type="Proteomes" id="UP000215433"/>
    </source>
</evidence>
<dbReference type="InterPro" id="IPR050833">
    <property type="entry name" value="Poly_Biosynth_Transport"/>
</dbReference>
<evidence type="ECO:0000256" key="4">
    <source>
        <dbReference type="ARBA" id="ARBA00022692"/>
    </source>
</evidence>
<dbReference type="GO" id="GO:0005886">
    <property type="term" value="C:plasma membrane"/>
    <property type="evidence" value="ECO:0007669"/>
    <property type="project" value="UniProtKB-SubCell"/>
</dbReference>
<dbReference type="Proteomes" id="UP000215433">
    <property type="component" value="Unassembled WGS sequence"/>
</dbReference>
<organism evidence="8 9">
    <name type="scientific">Bifidobacterium vansinderenii</name>
    <dbReference type="NCBI Taxonomy" id="1984871"/>
    <lineage>
        <taxon>Bacteria</taxon>
        <taxon>Bacillati</taxon>
        <taxon>Actinomycetota</taxon>
        <taxon>Actinomycetes</taxon>
        <taxon>Bifidobacteriales</taxon>
        <taxon>Bifidobacteriaceae</taxon>
        <taxon>Bifidobacterium</taxon>
    </lineage>
</organism>
<comment type="subcellular location">
    <subcellularLocation>
        <location evidence="1">Cell membrane</location>
        <topology evidence="1">Multi-pass membrane protein</topology>
    </subcellularLocation>
</comment>
<comment type="caution">
    <text evidence="8">The sequence shown here is derived from an EMBL/GenBank/DDBJ whole genome shotgun (WGS) entry which is preliminary data.</text>
</comment>
<dbReference type="EMBL" id="NEWD01000060">
    <property type="protein sequence ID" value="OXM99235.1"/>
    <property type="molecule type" value="Genomic_DNA"/>
</dbReference>
<reference evidence="8 9" key="1">
    <citation type="submission" date="2017-05" db="EMBL/GenBank/DDBJ databases">
        <title>Bifidobacterium vansinderenii sp. nov.</title>
        <authorList>
            <person name="Lugli G.A."/>
            <person name="Duranti S."/>
            <person name="Mangifesta M."/>
        </authorList>
    </citation>
    <scope>NUCLEOTIDE SEQUENCE [LARGE SCALE GENOMIC DNA]</scope>
    <source>
        <strain evidence="8 9">Tam10B</strain>
    </source>
</reference>
<proteinExistence type="inferred from homology"/>
<keyword evidence="5 7" id="KW-1133">Transmembrane helix</keyword>
<evidence type="ECO:0000256" key="2">
    <source>
        <dbReference type="ARBA" id="ARBA00007430"/>
    </source>
</evidence>
<evidence type="ECO:0000256" key="7">
    <source>
        <dbReference type="SAM" id="Phobius"/>
    </source>
</evidence>
<dbReference type="PANTHER" id="PTHR30250">
    <property type="entry name" value="PST FAMILY PREDICTED COLANIC ACID TRANSPORTER"/>
    <property type="match status" value="1"/>
</dbReference>
<keyword evidence="3" id="KW-1003">Cell membrane</keyword>
<feature type="transmembrane region" description="Helical" evidence="7">
    <location>
        <begin position="48"/>
        <end position="72"/>
    </location>
</feature>
<feature type="transmembrane region" description="Helical" evidence="7">
    <location>
        <begin position="150"/>
        <end position="173"/>
    </location>
</feature>